<gene>
    <name evidence="1" type="ordered locus">Os12g0572201</name>
    <name evidence="1" type="ORF">OSNPB_120572201</name>
</gene>
<dbReference type="EMBL" id="AP014968">
    <property type="protein sequence ID" value="BAT17748.1"/>
    <property type="molecule type" value="Genomic_DNA"/>
</dbReference>
<proteinExistence type="predicted"/>
<dbReference type="STRING" id="39947.A0A0P0YC37"/>
<dbReference type="AlphaFoldDB" id="A0A0P0YC37"/>
<sequence>MTSSSIWMKISPLLLIDEPCKQAKEMIFFFYLSKFQKSTTIWVKTINLLHVILMHTCQVHTHAQLVTVAELAV</sequence>
<dbReference type="InParanoid" id="A0A0P0YC37"/>
<reference evidence="1 2" key="3">
    <citation type="journal article" date="2013" name="Rice">
        <title>Improvement of the Oryza sativa Nipponbare reference genome using next generation sequence and optical map data.</title>
        <authorList>
            <person name="Kawahara Y."/>
            <person name="de la Bastide M."/>
            <person name="Hamilton J.P."/>
            <person name="Kanamori H."/>
            <person name="McCombie W.R."/>
            <person name="Ouyang S."/>
            <person name="Schwartz D.C."/>
            <person name="Tanaka T."/>
            <person name="Wu J."/>
            <person name="Zhou S."/>
            <person name="Childs K.L."/>
            <person name="Davidson R.M."/>
            <person name="Lin H."/>
            <person name="Quesada-Ocampo L."/>
            <person name="Vaillancourt B."/>
            <person name="Sakai H."/>
            <person name="Lee S.S."/>
            <person name="Kim J."/>
            <person name="Numa H."/>
            <person name="Itoh T."/>
            <person name="Buell C.R."/>
            <person name="Matsumoto T."/>
        </authorList>
    </citation>
    <scope>NUCLEOTIDE SEQUENCE [LARGE SCALE GENOMIC DNA]</scope>
    <source>
        <strain evidence="2">cv. Nipponbare</strain>
    </source>
</reference>
<evidence type="ECO:0000313" key="2">
    <source>
        <dbReference type="Proteomes" id="UP000059680"/>
    </source>
</evidence>
<name>A0A0P0YC37_ORYSJ</name>
<dbReference type="PaxDb" id="39947-A0A0P0YC37"/>
<evidence type="ECO:0000313" key="1">
    <source>
        <dbReference type="EMBL" id="BAT17748.1"/>
    </source>
</evidence>
<reference evidence="2" key="1">
    <citation type="journal article" date="2005" name="Nature">
        <title>The map-based sequence of the rice genome.</title>
        <authorList>
            <consortium name="International rice genome sequencing project (IRGSP)"/>
            <person name="Matsumoto T."/>
            <person name="Wu J."/>
            <person name="Kanamori H."/>
            <person name="Katayose Y."/>
            <person name="Fujisawa M."/>
            <person name="Namiki N."/>
            <person name="Mizuno H."/>
            <person name="Yamamoto K."/>
            <person name="Antonio B.A."/>
            <person name="Baba T."/>
            <person name="Sakata K."/>
            <person name="Nagamura Y."/>
            <person name="Aoki H."/>
            <person name="Arikawa K."/>
            <person name="Arita K."/>
            <person name="Bito T."/>
            <person name="Chiden Y."/>
            <person name="Fujitsuka N."/>
            <person name="Fukunaka R."/>
            <person name="Hamada M."/>
            <person name="Harada C."/>
            <person name="Hayashi A."/>
            <person name="Hijishita S."/>
            <person name="Honda M."/>
            <person name="Hosokawa S."/>
            <person name="Ichikawa Y."/>
            <person name="Idonuma A."/>
            <person name="Iijima M."/>
            <person name="Ikeda M."/>
            <person name="Ikeno M."/>
            <person name="Ito K."/>
            <person name="Ito S."/>
            <person name="Ito T."/>
            <person name="Ito Y."/>
            <person name="Ito Y."/>
            <person name="Iwabuchi A."/>
            <person name="Kamiya K."/>
            <person name="Karasawa W."/>
            <person name="Kurita K."/>
            <person name="Katagiri S."/>
            <person name="Kikuta A."/>
            <person name="Kobayashi H."/>
            <person name="Kobayashi N."/>
            <person name="Machita K."/>
            <person name="Maehara T."/>
            <person name="Masukawa M."/>
            <person name="Mizubayashi T."/>
            <person name="Mukai Y."/>
            <person name="Nagasaki H."/>
            <person name="Nagata Y."/>
            <person name="Naito S."/>
            <person name="Nakashima M."/>
            <person name="Nakama Y."/>
            <person name="Nakamichi Y."/>
            <person name="Nakamura M."/>
            <person name="Meguro A."/>
            <person name="Negishi M."/>
            <person name="Ohta I."/>
            <person name="Ohta T."/>
            <person name="Okamoto M."/>
            <person name="Ono N."/>
            <person name="Saji S."/>
            <person name="Sakaguchi M."/>
            <person name="Sakai K."/>
            <person name="Shibata M."/>
            <person name="Shimokawa T."/>
            <person name="Song J."/>
            <person name="Takazaki Y."/>
            <person name="Terasawa K."/>
            <person name="Tsugane M."/>
            <person name="Tsuji K."/>
            <person name="Ueda S."/>
            <person name="Waki K."/>
            <person name="Yamagata H."/>
            <person name="Yamamoto M."/>
            <person name="Yamamoto S."/>
            <person name="Yamane H."/>
            <person name="Yoshiki S."/>
            <person name="Yoshihara R."/>
            <person name="Yukawa K."/>
            <person name="Zhong H."/>
            <person name="Yano M."/>
            <person name="Yuan Q."/>
            <person name="Ouyang S."/>
            <person name="Liu J."/>
            <person name="Jones K.M."/>
            <person name="Gansberger K."/>
            <person name="Moffat K."/>
            <person name="Hill J."/>
            <person name="Bera J."/>
            <person name="Fadrosh D."/>
            <person name="Jin S."/>
            <person name="Johri S."/>
            <person name="Kim M."/>
            <person name="Overton L."/>
            <person name="Reardon M."/>
            <person name="Tsitrin T."/>
            <person name="Vuong H."/>
            <person name="Weaver B."/>
            <person name="Ciecko A."/>
            <person name="Tallon L."/>
            <person name="Jackson J."/>
            <person name="Pai G."/>
            <person name="Aken S.V."/>
            <person name="Utterback T."/>
            <person name="Reidmuller S."/>
            <person name="Feldblyum T."/>
            <person name="Hsiao J."/>
            <person name="Zismann V."/>
            <person name="Iobst S."/>
            <person name="de Vazeille A.R."/>
            <person name="Buell C.R."/>
            <person name="Ying K."/>
            <person name="Li Y."/>
            <person name="Lu T."/>
            <person name="Huang Y."/>
            <person name="Zhao Q."/>
            <person name="Feng Q."/>
            <person name="Zhang L."/>
            <person name="Zhu J."/>
            <person name="Weng Q."/>
            <person name="Mu J."/>
            <person name="Lu Y."/>
            <person name="Fan D."/>
            <person name="Liu Y."/>
            <person name="Guan J."/>
            <person name="Zhang Y."/>
            <person name="Yu S."/>
            <person name="Liu X."/>
            <person name="Zhang Y."/>
            <person name="Hong G."/>
            <person name="Han B."/>
            <person name="Choisne N."/>
            <person name="Demange N."/>
            <person name="Orjeda G."/>
            <person name="Samain S."/>
            <person name="Cattolico L."/>
            <person name="Pelletier E."/>
            <person name="Couloux A."/>
            <person name="Segurens B."/>
            <person name="Wincker P."/>
            <person name="D'Hont A."/>
            <person name="Scarpelli C."/>
            <person name="Weissenbach J."/>
            <person name="Salanoubat M."/>
            <person name="Quetier F."/>
            <person name="Yu Y."/>
            <person name="Kim H.R."/>
            <person name="Rambo T."/>
            <person name="Currie J."/>
            <person name="Collura K."/>
            <person name="Luo M."/>
            <person name="Yang T."/>
            <person name="Ammiraju J.S.S."/>
            <person name="Engler F."/>
            <person name="Soderlund C."/>
            <person name="Wing R.A."/>
            <person name="Palmer L.E."/>
            <person name="de la Bastide M."/>
            <person name="Spiegel L."/>
            <person name="Nascimento L."/>
            <person name="Zutavern T."/>
            <person name="O'Shaughnessy A."/>
            <person name="Dike S."/>
            <person name="Dedhia N."/>
            <person name="Preston R."/>
            <person name="Balija V."/>
            <person name="McCombie W.R."/>
            <person name="Chow T."/>
            <person name="Chen H."/>
            <person name="Chung M."/>
            <person name="Chen C."/>
            <person name="Shaw J."/>
            <person name="Wu H."/>
            <person name="Hsiao K."/>
            <person name="Chao Y."/>
            <person name="Chu M."/>
            <person name="Cheng C."/>
            <person name="Hour A."/>
            <person name="Lee P."/>
            <person name="Lin S."/>
            <person name="Lin Y."/>
            <person name="Liou J."/>
            <person name="Liu S."/>
            <person name="Hsing Y."/>
            <person name="Raghuvanshi S."/>
            <person name="Mohanty A."/>
            <person name="Bharti A.K."/>
            <person name="Gaur A."/>
            <person name="Gupta V."/>
            <person name="Kumar D."/>
            <person name="Ravi V."/>
            <person name="Vij S."/>
            <person name="Kapur A."/>
            <person name="Khurana P."/>
            <person name="Khurana P."/>
            <person name="Khurana J.P."/>
            <person name="Tyagi A.K."/>
            <person name="Gaikwad K."/>
            <person name="Singh A."/>
            <person name="Dalal V."/>
            <person name="Srivastava S."/>
            <person name="Dixit A."/>
            <person name="Pal A.K."/>
            <person name="Ghazi I.A."/>
            <person name="Yadav M."/>
            <person name="Pandit A."/>
            <person name="Bhargava A."/>
            <person name="Sureshbabu K."/>
            <person name="Batra K."/>
            <person name="Sharma T.R."/>
            <person name="Mohapatra T."/>
            <person name="Singh N.K."/>
            <person name="Messing J."/>
            <person name="Nelson A.B."/>
            <person name="Fuks G."/>
            <person name="Kavchok S."/>
            <person name="Keizer G."/>
            <person name="Linton E."/>
            <person name="Llaca V."/>
            <person name="Song R."/>
            <person name="Tanyolac B."/>
            <person name="Young S."/>
            <person name="Ho-Il K."/>
            <person name="Hahn J.H."/>
            <person name="Sangsakoo G."/>
            <person name="Vanavichit A."/>
            <person name="de Mattos Luiz.A.T."/>
            <person name="Zimmer P.D."/>
            <person name="Malone G."/>
            <person name="Dellagostin O."/>
            <person name="de Oliveira A.C."/>
            <person name="Bevan M."/>
            <person name="Bancroft I."/>
            <person name="Minx P."/>
            <person name="Cordum H."/>
            <person name="Wilson R."/>
            <person name="Cheng Z."/>
            <person name="Jin W."/>
            <person name="Jiang J."/>
            <person name="Leong S.A."/>
            <person name="Iwama H."/>
            <person name="Gojobori T."/>
            <person name="Itoh T."/>
            <person name="Niimura Y."/>
            <person name="Fujii Y."/>
            <person name="Habara T."/>
            <person name="Sakai H."/>
            <person name="Sato Y."/>
            <person name="Wilson G."/>
            <person name="Kumar K."/>
            <person name="McCouch S."/>
            <person name="Juretic N."/>
            <person name="Hoen D."/>
            <person name="Wright S."/>
            <person name="Bruskiewich R."/>
            <person name="Bureau T."/>
            <person name="Miyao A."/>
            <person name="Hirochika H."/>
            <person name="Nishikawa T."/>
            <person name="Kadowaki K."/>
            <person name="Sugiura M."/>
            <person name="Burr B."/>
            <person name="Sasaki T."/>
        </authorList>
    </citation>
    <scope>NUCLEOTIDE SEQUENCE [LARGE SCALE GENOMIC DNA]</scope>
    <source>
        <strain evidence="2">cv. Nipponbare</strain>
    </source>
</reference>
<accession>A0A0P0YC37</accession>
<protein>
    <submittedName>
        <fullName evidence="1">Os12g0572201 protein</fullName>
    </submittedName>
</protein>
<organism evidence="1 2">
    <name type="scientific">Oryza sativa subsp. japonica</name>
    <name type="common">Rice</name>
    <dbReference type="NCBI Taxonomy" id="39947"/>
    <lineage>
        <taxon>Eukaryota</taxon>
        <taxon>Viridiplantae</taxon>
        <taxon>Streptophyta</taxon>
        <taxon>Embryophyta</taxon>
        <taxon>Tracheophyta</taxon>
        <taxon>Spermatophyta</taxon>
        <taxon>Magnoliopsida</taxon>
        <taxon>Liliopsida</taxon>
        <taxon>Poales</taxon>
        <taxon>Poaceae</taxon>
        <taxon>BOP clade</taxon>
        <taxon>Oryzoideae</taxon>
        <taxon>Oryzeae</taxon>
        <taxon>Oryzinae</taxon>
        <taxon>Oryza</taxon>
        <taxon>Oryza sativa</taxon>
    </lineage>
</organism>
<keyword evidence="2" id="KW-1185">Reference proteome</keyword>
<reference evidence="1 2" key="2">
    <citation type="journal article" date="2013" name="Plant Cell Physiol.">
        <title>Rice Annotation Project Database (RAP-DB): an integrative and interactive database for rice genomics.</title>
        <authorList>
            <person name="Sakai H."/>
            <person name="Lee S.S."/>
            <person name="Tanaka T."/>
            <person name="Numa H."/>
            <person name="Kim J."/>
            <person name="Kawahara Y."/>
            <person name="Wakimoto H."/>
            <person name="Yang C.C."/>
            <person name="Iwamoto M."/>
            <person name="Abe T."/>
            <person name="Yamada Y."/>
            <person name="Muto A."/>
            <person name="Inokuchi H."/>
            <person name="Ikemura T."/>
            <person name="Matsumoto T."/>
            <person name="Sasaki T."/>
            <person name="Itoh T."/>
        </authorList>
    </citation>
    <scope>NUCLEOTIDE SEQUENCE [LARGE SCALE GENOMIC DNA]</scope>
    <source>
        <strain evidence="2">cv. Nipponbare</strain>
    </source>
</reference>
<dbReference type="Proteomes" id="UP000059680">
    <property type="component" value="Chromosome 12"/>
</dbReference>